<proteinExistence type="predicted"/>
<sequence length="104" mass="11460">MQVWPGTDDIVVVVHLRDTIDDNDACLPRDAVQSRRKAAPASDETIDQVENAKSRLGNNVIDSDRGDLGAGSIISRNRIQVVLFEQLETRHCDIEALETGNMTS</sequence>
<dbReference type="Proteomes" id="UP001161757">
    <property type="component" value="Unassembled WGS sequence"/>
</dbReference>
<accession>A0AAN6EUW6</accession>
<comment type="caution">
    <text evidence="2">The sequence shown here is derived from an EMBL/GenBank/DDBJ whole genome shotgun (WGS) entry which is preliminary data.</text>
</comment>
<dbReference type="AlphaFoldDB" id="A0AAN6EUW6"/>
<reference evidence="2" key="1">
    <citation type="submission" date="2023-01" db="EMBL/GenBank/DDBJ databases">
        <title>Exophiala dermititidis isolated from Cystic Fibrosis Patient.</title>
        <authorList>
            <person name="Kurbessoian T."/>
            <person name="Crocker A."/>
            <person name="Murante D."/>
            <person name="Hogan D.A."/>
            <person name="Stajich J.E."/>
        </authorList>
    </citation>
    <scope>NUCLEOTIDE SEQUENCE</scope>
    <source>
        <strain evidence="2">Ex8</strain>
    </source>
</reference>
<feature type="region of interest" description="Disordered" evidence="1">
    <location>
        <begin position="31"/>
        <end position="51"/>
    </location>
</feature>
<evidence type="ECO:0000313" key="2">
    <source>
        <dbReference type="EMBL" id="KAJ8992017.1"/>
    </source>
</evidence>
<dbReference type="EMBL" id="JAJGCB010000006">
    <property type="protein sequence ID" value="KAJ8992017.1"/>
    <property type="molecule type" value="Genomic_DNA"/>
</dbReference>
<organism evidence="2 3">
    <name type="scientific">Exophiala dermatitidis</name>
    <name type="common">Black yeast-like fungus</name>
    <name type="synonym">Wangiella dermatitidis</name>
    <dbReference type="NCBI Taxonomy" id="5970"/>
    <lineage>
        <taxon>Eukaryota</taxon>
        <taxon>Fungi</taxon>
        <taxon>Dikarya</taxon>
        <taxon>Ascomycota</taxon>
        <taxon>Pezizomycotina</taxon>
        <taxon>Eurotiomycetes</taxon>
        <taxon>Chaetothyriomycetidae</taxon>
        <taxon>Chaetothyriales</taxon>
        <taxon>Herpotrichiellaceae</taxon>
        <taxon>Exophiala</taxon>
    </lineage>
</organism>
<gene>
    <name evidence="2" type="ORF">HRR80_003915</name>
</gene>
<evidence type="ECO:0000256" key="1">
    <source>
        <dbReference type="SAM" id="MobiDB-lite"/>
    </source>
</evidence>
<protein>
    <submittedName>
        <fullName evidence="2">Uncharacterized protein</fullName>
    </submittedName>
</protein>
<name>A0AAN6EUW6_EXODE</name>
<evidence type="ECO:0000313" key="3">
    <source>
        <dbReference type="Proteomes" id="UP001161757"/>
    </source>
</evidence>